<dbReference type="Gene3D" id="1.10.1740.10">
    <property type="match status" value="1"/>
</dbReference>
<dbReference type="InterPro" id="IPR036388">
    <property type="entry name" value="WH-like_DNA-bd_sf"/>
</dbReference>
<evidence type="ECO:0000313" key="8">
    <source>
        <dbReference type="Proteomes" id="UP001595799"/>
    </source>
</evidence>
<dbReference type="RefSeq" id="WP_382423764.1">
    <property type="nucleotide sequence ID" value="NZ_JBHSCW010000012.1"/>
</dbReference>
<protein>
    <submittedName>
        <fullName evidence="7">RNA polymerase sigma factor</fullName>
    </submittedName>
</protein>
<keyword evidence="8" id="KW-1185">Reference proteome</keyword>
<organism evidence="7 8">
    <name type="scientific">Fodinicurvata halophila</name>
    <dbReference type="NCBI Taxonomy" id="1419723"/>
    <lineage>
        <taxon>Bacteria</taxon>
        <taxon>Pseudomonadati</taxon>
        <taxon>Pseudomonadota</taxon>
        <taxon>Alphaproteobacteria</taxon>
        <taxon>Rhodospirillales</taxon>
        <taxon>Rhodovibrionaceae</taxon>
        <taxon>Fodinicurvata</taxon>
    </lineage>
</organism>
<evidence type="ECO:0000256" key="2">
    <source>
        <dbReference type="ARBA" id="ARBA00023015"/>
    </source>
</evidence>
<dbReference type="NCBIfam" id="TIGR02937">
    <property type="entry name" value="sigma70-ECF"/>
    <property type="match status" value="1"/>
</dbReference>
<evidence type="ECO:0000256" key="3">
    <source>
        <dbReference type="ARBA" id="ARBA00023082"/>
    </source>
</evidence>
<dbReference type="SUPFAM" id="SSF88946">
    <property type="entry name" value="Sigma2 domain of RNA polymerase sigma factors"/>
    <property type="match status" value="1"/>
</dbReference>
<dbReference type="PANTHER" id="PTHR43133">
    <property type="entry name" value="RNA POLYMERASE ECF-TYPE SIGMA FACTO"/>
    <property type="match status" value="1"/>
</dbReference>
<accession>A0ABV8UQ06</accession>
<feature type="domain" description="RNA polymerase sigma-70 region 2" evidence="5">
    <location>
        <begin position="5"/>
        <end position="68"/>
    </location>
</feature>
<evidence type="ECO:0000313" key="7">
    <source>
        <dbReference type="EMBL" id="MFC4353378.1"/>
    </source>
</evidence>
<dbReference type="Pfam" id="PF04542">
    <property type="entry name" value="Sigma70_r2"/>
    <property type="match status" value="1"/>
</dbReference>
<keyword evidence="2" id="KW-0805">Transcription regulation</keyword>
<dbReference type="InterPro" id="IPR013249">
    <property type="entry name" value="RNA_pol_sigma70_r4_t2"/>
</dbReference>
<dbReference type="EMBL" id="JBHSCW010000012">
    <property type="protein sequence ID" value="MFC4353378.1"/>
    <property type="molecule type" value="Genomic_DNA"/>
</dbReference>
<dbReference type="Gene3D" id="1.10.10.10">
    <property type="entry name" value="Winged helix-like DNA-binding domain superfamily/Winged helix DNA-binding domain"/>
    <property type="match status" value="1"/>
</dbReference>
<feature type="domain" description="RNA polymerase sigma factor 70 region 4 type 2" evidence="6">
    <location>
        <begin position="100"/>
        <end position="151"/>
    </location>
</feature>
<proteinExistence type="inferred from homology"/>
<dbReference type="SUPFAM" id="SSF88659">
    <property type="entry name" value="Sigma3 and sigma4 domains of RNA polymerase sigma factors"/>
    <property type="match status" value="1"/>
</dbReference>
<dbReference type="InterPro" id="IPR013324">
    <property type="entry name" value="RNA_pol_sigma_r3/r4-like"/>
</dbReference>
<name>A0ABV8UQ06_9PROT</name>
<dbReference type="Pfam" id="PF08281">
    <property type="entry name" value="Sigma70_r4_2"/>
    <property type="match status" value="1"/>
</dbReference>
<dbReference type="InterPro" id="IPR039425">
    <property type="entry name" value="RNA_pol_sigma-70-like"/>
</dbReference>
<reference evidence="8" key="1">
    <citation type="journal article" date="2019" name="Int. J. Syst. Evol. Microbiol.">
        <title>The Global Catalogue of Microorganisms (GCM) 10K type strain sequencing project: providing services to taxonomists for standard genome sequencing and annotation.</title>
        <authorList>
            <consortium name="The Broad Institute Genomics Platform"/>
            <consortium name="The Broad Institute Genome Sequencing Center for Infectious Disease"/>
            <person name="Wu L."/>
            <person name="Ma J."/>
        </authorList>
    </citation>
    <scope>NUCLEOTIDE SEQUENCE [LARGE SCALE GENOMIC DNA]</scope>
    <source>
        <strain evidence="8">CECT 8472</strain>
    </source>
</reference>
<gene>
    <name evidence="7" type="ORF">ACFOW6_17655</name>
</gene>
<sequence>MERLERYRLRLFGYAYSLTGNREEAEDLLQDCALRALAASSTPESEPACRAWLFRVMRNAWIDRTRRRHTACTVEFDEETSEPEEKPPWDFDRSLIDTIAIHQAMQKLPVPYREIISLVDLAGFSYAEVAALLEVPAGTVMSRLSRARKALLAEMTSAQLRT</sequence>
<dbReference type="InterPro" id="IPR013325">
    <property type="entry name" value="RNA_pol_sigma_r2"/>
</dbReference>
<keyword evidence="3" id="KW-0731">Sigma factor</keyword>
<evidence type="ECO:0000259" key="5">
    <source>
        <dbReference type="Pfam" id="PF04542"/>
    </source>
</evidence>
<dbReference type="CDD" id="cd06171">
    <property type="entry name" value="Sigma70_r4"/>
    <property type="match status" value="1"/>
</dbReference>
<evidence type="ECO:0000256" key="1">
    <source>
        <dbReference type="ARBA" id="ARBA00010641"/>
    </source>
</evidence>
<evidence type="ECO:0000259" key="6">
    <source>
        <dbReference type="Pfam" id="PF08281"/>
    </source>
</evidence>
<dbReference type="Proteomes" id="UP001595799">
    <property type="component" value="Unassembled WGS sequence"/>
</dbReference>
<dbReference type="InterPro" id="IPR007627">
    <property type="entry name" value="RNA_pol_sigma70_r2"/>
</dbReference>
<keyword evidence="4" id="KW-0804">Transcription</keyword>
<evidence type="ECO:0000256" key="4">
    <source>
        <dbReference type="ARBA" id="ARBA00023163"/>
    </source>
</evidence>
<comment type="similarity">
    <text evidence="1">Belongs to the sigma-70 factor family. ECF subfamily.</text>
</comment>
<comment type="caution">
    <text evidence="7">The sequence shown here is derived from an EMBL/GenBank/DDBJ whole genome shotgun (WGS) entry which is preliminary data.</text>
</comment>
<dbReference type="PANTHER" id="PTHR43133:SF25">
    <property type="entry name" value="RNA POLYMERASE SIGMA FACTOR RFAY-RELATED"/>
    <property type="match status" value="1"/>
</dbReference>
<dbReference type="InterPro" id="IPR014284">
    <property type="entry name" value="RNA_pol_sigma-70_dom"/>
</dbReference>